<dbReference type="PANTHER" id="PTHR23517">
    <property type="entry name" value="RESISTANCE PROTEIN MDTM, PUTATIVE-RELATED-RELATED"/>
    <property type="match status" value="1"/>
</dbReference>
<keyword evidence="3" id="KW-1003">Cell membrane</keyword>
<dbReference type="Gene3D" id="1.20.1250.20">
    <property type="entry name" value="MFS general substrate transporter like domains"/>
    <property type="match status" value="2"/>
</dbReference>
<evidence type="ECO:0000256" key="4">
    <source>
        <dbReference type="ARBA" id="ARBA00022692"/>
    </source>
</evidence>
<dbReference type="Proteomes" id="UP000198797">
    <property type="component" value="Unassembled WGS sequence"/>
</dbReference>
<evidence type="ECO:0000313" key="11">
    <source>
        <dbReference type="Proteomes" id="UP000198797"/>
    </source>
</evidence>
<evidence type="ECO:0000256" key="6">
    <source>
        <dbReference type="ARBA" id="ARBA00023136"/>
    </source>
</evidence>
<evidence type="ECO:0000256" key="7">
    <source>
        <dbReference type="SAM" id="MobiDB-lite"/>
    </source>
</evidence>
<keyword evidence="11" id="KW-1185">Reference proteome</keyword>
<evidence type="ECO:0000256" key="3">
    <source>
        <dbReference type="ARBA" id="ARBA00022475"/>
    </source>
</evidence>
<dbReference type="InterPro" id="IPR020846">
    <property type="entry name" value="MFS_dom"/>
</dbReference>
<feature type="transmembrane region" description="Helical" evidence="8">
    <location>
        <begin position="44"/>
        <end position="65"/>
    </location>
</feature>
<feature type="region of interest" description="Disordered" evidence="7">
    <location>
        <begin position="396"/>
        <end position="454"/>
    </location>
</feature>
<dbReference type="GO" id="GO:0022857">
    <property type="term" value="F:transmembrane transporter activity"/>
    <property type="evidence" value="ECO:0007669"/>
    <property type="project" value="InterPro"/>
</dbReference>
<evidence type="ECO:0000256" key="2">
    <source>
        <dbReference type="ARBA" id="ARBA00022448"/>
    </source>
</evidence>
<keyword evidence="5 8" id="KW-1133">Transmembrane helix</keyword>
<dbReference type="RefSeq" id="WP_218108173.1">
    <property type="nucleotide sequence ID" value="NZ_FMCU01000004.1"/>
</dbReference>
<dbReference type="PROSITE" id="PS50850">
    <property type="entry name" value="MFS"/>
    <property type="match status" value="1"/>
</dbReference>
<dbReference type="PANTHER" id="PTHR23517:SF2">
    <property type="entry name" value="MULTIDRUG RESISTANCE PROTEIN MDTH"/>
    <property type="match status" value="1"/>
</dbReference>
<feature type="domain" description="Major facilitator superfamily (MFS) profile" evidence="9">
    <location>
        <begin position="6"/>
        <end position="396"/>
    </location>
</feature>
<dbReference type="InterPro" id="IPR050171">
    <property type="entry name" value="MFS_Transporters"/>
</dbReference>
<gene>
    <name evidence="10" type="ORF">GA0070216_104361</name>
</gene>
<feature type="transmembrane region" description="Helical" evidence="8">
    <location>
        <begin position="160"/>
        <end position="180"/>
    </location>
</feature>
<evidence type="ECO:0000256" key="1">
    <source>
        <dbReference type="ARBA" id="ARBA00004651"/>
    </source>
</evidence>
<organism evidence="10 11">
    <name type="scientific">Micromonospora matsumotoense</name>
    <dbReference type="NCBI Taxonomy" id="121616"/>
    <lineage>
        <taxon>Bacteria</taxon>
        <taxon>Bacillati</taxon>
        <taxon>Actinomycetota</taxon>
        <taxon>Actinomycetes</taxon>
        <taxon>Micromonosporales</taxon>
        <taxon>Micromonosporaceae</taxon>
        <taxon>Micromonospora</taxon>
    </lineage>
</organism>
<dbReference type="STRING" id="121616.GA0070216_104361"/>
<keyword evidence="6 8" id="KW-0472">Membrane</keyword>
<feature type="transmembrane region" description="Helical" evidence="8">
    <location>
        <begin position="245"/>
        <end position="266"/>
    </location>
</feature>
<proteinExistence type="predicted"/>
<feature type="transmembrane region" description="Helical" evidence="8">
    <location>
        <begin position="304"/>
        <end position="332"/>
    </location>
</feature>
<feature type="transmembrane region" description="Helical" evidence="8">
    <location>
        <begin position="372"/>
        <end position="391"/>
    </location>
</feature>
<evidence type="ECO:0000313" key="10">
    <source>
        <dbReference type="EMBL" id="SCF07408.1"/>
    </source>
</evidence>
<feature type="transmembrane region" description="Helical" evidence="8">
    <location>
        <begin position="278"/>
        <end position="298"/>
    </location>
</feature>
<feature type="transmembrane region" description="Helical" evidence="8">
    <location>
        <begin position="12"/>
        <end position="32"/>
    </location>
</feature>
<dbReference type="EMBL" id="FMCU01000004">
    <property type="protein sequence ID" value="SCF07408.1"/>
    <property type="molecule type" value="Genomic_DNA"/>
</dbReference>
<feature type="transmembrane region" description="Helical" evidence="8">
    <location>
        <begin position="344"/>
        <end position="366"/>
    </location>
</feature>
<dbReference type="SUPFAM" id="SSF103473">
    <property type="entry name" value="MFS general substrate transporter"/>
    <property type="match status" value="1"/>
</dbReference>
<accession>A0A1C4XFU7</accession>
<sequence length="464" mass="46791">MTTRGVQARYMAAMVIDATGSGMYLPLSLIYFQHSTGLSVGRVGAIVSAAAVLGLIANPLTGVLVDRFGARAVVVGGYLVRAAAFACYPLVDSAGPLFLAVLVVAFGDVSFSPSVHSLVAEIASGSARDKLIAAQRSLRNAGLGAGGLLAGAALTVRADLAFTVIVLTGAVAFTVAAGLIRAIPVQAHRRDATAPATAAQRGYRLVARNRPFLALTLLNVPTAFGYMVLSVSLPVYVTLHLGQPPALVGALYAVNTIGIAVAQIPVTRALTRFRRSRAVAAGAGIFGLSFVSFAVLGATSGGAVLLAGVFAATGLFTVGELLHGATASALVVNAAPAQTRGRHLAVYQLSWAVPGALAPAVLTALLSLSPTGMWLVLAVGVVVAAVGVLRLEPHLPPEALRPQPAPDTSGTTPPAFTVTGPDAGPASTDPDAGPASTDPDGGPAATDPDGGPAAIHLVRVREKN</sequence>
<keyword evidence="4 8" id="KW-0812">Transmembrane</keyword>
<protein>
    <submittedName>
        <fullName evidence="10">Major Facilitator Superfamily protein</fullName>
    </submittedName>
</protein>
<dbReference type="InterPro" id="IPR036259">
    <property type="entry name" value="MFS_trans_sf"/>
</dbReference>
<feature type="transmembrane region" description="Helical" evidence="8">
    <location>
        <begin position="212"/>
        <end position="233"/>
    </location>
</feature>
<dbReference type="GO" id="GO:0005886">
    <property type="term" value="C:plasma membrane"/>
    <property type="evidence" value="ECO:0007669"/>
    <property type="project" value="UniProtKB-SubCell"/>
</dbReference>
<feature type="compositionally biased region" description="Low complexity" evidence="7">
    <location>
        <begin position="437"/>
        <end position="454"/>
    </location>
</feature>
<keyword evidence="2" id="KW-0813">Transport</keyword>
<evidence type="ECO:0000256" key="8">
    <source>
        <dbReference type="SAM" id="Phobius"/>
    </source>
</evidence>
<dbReference type="AlphaFoldDB" id="A0A1C4XFU7"/>
<dbReference type="InterPro" id="IPR011701">
    <property type="entry name" value="MFS"/>
</dbReference>
<comment type="subcellular location">
    <subcellularLocation>
        <location evidence="1">Cell membrane</location>
        <topology evidence="1">Multi-pass membrane protein</topology>
    </subcellularLocation>
</comment>
<dbReference type="Pfam" id="PF07690">
    <property type="entry name" value="MFS_1"/>
    <property type="match status" value="1"/>
</dbReference>
<evidence type="ECO:0000256" key="5">
    <source>
        <dbReference type="ARBA" id="ARBA00022989"/>
    </source>
</evidence>
<evidence type="ECO:0000259" key="9">
    <source>
        <dbReference type="PROSITE" id="PS50850"/>
    </source>
</evidence>
<name>A0A1C4XFU7_9ACTN</name>
<reference evidence="11" key="1">
    <citation type="submission" date="2016-06" db="EMBL/GenBank/DDBJ databases">
        <authorList>
            <person name="Varghese N."/>
            <person name="Submissions Spin"/>
        </authorList>
    </citation>
    <scope>NUCLEOTIDE SEQUENCE [LARGE SCALE GENOMIC DNA]</scope>
    <source>
        <strain evidence="11">DSM 44100</strain>
    </source>
</reference>